<dbReference type="KEGG" id="xtr:100488870"/>
<dbReference type="Ensembl" id="ENSXETT00000068480">
    <property type="protein sequence ID" value="ENSXETP00000094659"/>
    <property type="gene ID" value="ENSXETG00000010016"/>
</dbReference>
<dbReference type="PROSITE" id="PS51845">
    <property type="entry name" value="PDEASE_I_2"/>
    <property type="match status" value="1"/>
</dbReference>
<dbReference type="SUPFAM" id="SSF109604">
    <property type="entry name" value="HD-domain/PDEase-like"/>
    <property type="match status" value="1"/>
</dbReference>
<comment type="pathway">
    <text evidence="6">Purine metabolism; 3',5'-cyclic GMP degradation; GMP from 3',5'-cyclic GMP: step 1/1.</text>
</comment>
<feature type="binding site" evidence="11">
    <location>
        <position position="240"/>
    </location>
    <ligand>
        <name>AMP</name>
        <dbReference type="ChEBI" id="CHEBI:456215"/>
    </ligand>
</feature>
<dbReference type="GO" id="GO:0046872">
    <property type="term" value="F:metal ion binding"/>
    <property type="evidence" value="ECO:0007669"/>
    <property type="project" value="UniProtKB-KW"/>
</dbReference>
<feature type="binding site" evidence="11">
    <location>
        <position position="291"/>
    </location>
    <ligand>
        <name>AMP</name>
        <dbReference type="ChEBI" id="CHEBI:456215"/>
    </ligand>
</feature>
<reference evidence="15" key="1">
    <citation type="journal article" date="2010" name="Science">
        <title>The genome of the Western clawed frog Xenopus tropicalis.</title>
        <authorList>
            <person name="Hellsten U."/>
            <person name="Harland R.M."/>
            <person name="Gilchrist M.J."/>
            <person name="Hendrix D."/>
            <person name="Jurka J."/>
            <person name="Kapitonov V."/>
            <person name="Ovcharenko I."/>
            <person name="Putnam N.H."/>
            <person name="Shu S."/>
            <person name="Taher L."/>
            <person name="Blitz I.L."/>
            <person name="Blumberg B."/>
            <person name="Dichmann D.S."/>
            <person name="Dubchak I."/>
            <person name="Amaya E."/>
            <person name="Detter J.C."/>
            <person name="Fletcher R."/>
            <person name="Gerhard D.S."/>
            <person name="Goodstein D."/>
            <person name="Graves T."/>
            <person name="Grigoriev I.V."/>
            <person name="Grimwood J."/>
            <person name="Kawashima T."/>
            <person name="Lindquist E."/>
            <person name="Lucas S.M."/>
            <person name="Mead P.E."/>
            <person name="Mitros T."/>
            <person name="Ogino H."/>
            <person name="Ohta Y."/>
            <person name="Poliakov A.V."/>
            <person name="Pollet N."/>
            <person name="Robert J."/>
            <person name="Salamov A."/>
            <person name="Sater A.K."/>
            <person name="Schmutz J."/>
            <person name="Terry A."/>
            <person name="Vize P.D."/>
            <person name="Warren W.C."/>
            <person name="Wells D."/>
            <person name="Wills A."/>
            <person name="Wilson R.K."/>
            <person name="Zimmerman L.B."/>
            <person name="Zorn A.M."/>
            <person name="Grainger R."/>
            <person name="Grammer T."/>
            <person name="Khokha M.K."/>
            <person name="Richardson P.M."/>
            <person name="Rokhsar D.S."/>
        </authorList>
    </citation>
    <scope>NUCLEOTIDE SEQUENCE [LARGE SCALE GENOMIC DNA]</scope>
    <source>
        <strain evidence="15">Nigerian</strain>
    </source>
</reference>
<evidence type="ECO:0000256" key="2">
    <source>
        <dbReference type="ARBA" id="ARBA00012319"/>
    </source>
</evidence>
<dbReference type="InterPro" id="IPR023174">
    <property type="entry name" value="PDEase_CS"/>
</dbReference>
<reference evidence="17" key="3">
    <citation type="submission" date="2025-04" db="UniProtKB">
        <authorList>
            <consortium name="RefSeq"/>
        </authorList>
    </citation>
    <scope>IDENTIFICATION</scope>
    <source>
        <strain evidence="17">Nigerian</strain>
        <tissue evidence="17">Liver and blood</tissue>
    </source>
</reference>
<feature type="binding site" evidence="11">
    <location>
        <begin position="91"/>
        <end position="95"/>
    </location>
    <ligand>
        <name>AMP</name>
        <dbReference type="ChEBI" id="CHEBI:456215"/>
    </ligand>
</feature>
<dbReference type="OrthoDB" id="546632at2759"/>
<evidence type="ECO:0000313" key="17">
    <source>
        <dbReference type="RefSeq" id="XP_002944249.2"/>
    </source>
</evidence>
<dbReference type="GeneTree" id="ENSGT00940000155587"/>
<dbReference type="GeneID" id="100488870"/>
<feature type="binding site" evidence="12">
    <location>
        <position position="95"/>
    </location>
    <ligand>
        <name>Zn(2+)</name>
        <dbReference type="ChEBI" id="CHEBI:29105"/>
        <label>1</label>
    </ligand>
</feature>
<dbReference type="GO" id="GO:0004115">
    <property type="term" value="F:3',5'-cyclic-AMP phosphodiesterase activity"/>
    <property type="evidence" value="ECO:0000318"/>
    <property type="project" value="GO_Central"/>
</dbReference>
<keyword evidence="3" id="KW-0140">cGMP</keyword>
<feature type="binding site" evidence="12">
    <location>
        <position position="240"/>
    </location>
    <ligand>
        <name>Zn(2+)</name>
        <dbReference type="ChEBI" id="CHEBI:29105"/>
        <label>1</label>
    </ligand>
</feature>
<dbReference type="AGR" id="Xenbase:XB-GENE-5917012"/>
<evidence type="ECO:0000256" key="4">
    <source>
        <dbReference type="ARBA" id="ARBA00022723"/>
    </source>
</evidence>
<dbReference type="EC" id="3.1.4.35" evidence="2"/>
<dbReference type="InterPro" id="IPR036971">
    <property type="entry name" value="PDEase_catalytic_dom_sf"/>
</dbReference>
<proteinExistence type="inferred from homology"/>
<feature type="active site" description="Proton donor" evidence="10">
    <location>
        <position position="91"/>
    </location>
</feature>
<evidence type="ECO:0000256" key="8">
    <source>
        <dbReference type="ARBA" id="ARBA00061167"/>
    </source>
</evidence>
<dbReference type="GO" id="GO:0047555">
    <property type="term" value="F:3',5'-cyclic-GMP phosphodiesterase activity"/>
    <property type="evidence" value="ECO:0000318"/>
    <property type="project" value="GO_Central"/>
</dbReference>
<evidence type="ECO:0000256" key="7">
    <source>
        <dbReference type="ARBA" id="ARBA00058791"/>
    </source>
</evidence>
<evidence type="ECO:0000256" key="3">
    <source>
        <dbReference type="ARBA" id="ARBA00022535"/>
    </source>
</evidence>
<evidence type="ECO:0000256" key="10">
    <source>
        <dbReference type="PIRSR" id="PIRSR623088-1"/>
    </source>
</evidence>
<dbReference type="OMA" id="YHCHART"/>
<keyword evidence="16" id="KW-1185">Reference proteome</keyword>
<dbReference type="PRINTS" id="PR00387">
    <property type="entry name" value="PDIESTERASE1"/>
</dbReference>
<dbReference type="Proteomes" id="UP000008143">
    <property type="component" value="Chromosome 2"/>
</dbReference>
<feature type="domain" description="PDEase" evidence="14">
    <location>
        <begin position="3"/>
        <end position="335"/>
    </location>
</feature>
<keyword evidence="4 12" id="KW-0479">Metal-binding</keyword>
<dbReference type="PANTHER" id="PTHR11347">
    <property type="entry name" value="CYCLIC NUCLEOTIDE PHOSPHODIESTERASE"/>
    <property type="match status" value="1"/>
</dbReference>
<feature type="binding site" evidence="11">
    <location>
        <position position="132"/>
    </location>
    <ligand>
        <name>AMP</name>
        <dbReference type="ChEBI" id="CHEBI:456215"/>
    </ligand>
</feature>
<gene>
    <name evidence="15 17 18" type="primary">pde9a</name>
</gene>
<evidence type="ECO:0000256" key="9">
    <source>
        <dbReference type="ARBA" id="ARBA00071671"/>
    </source>
</evidence>
<dbReference type="Xenbase" id="XB-GENE-5917012">
    <property type="gene designation" value="pde9a"/>
</dbReference>
<evidence type="ECO:0000259" key="14">
    <source>
        <dbReference type="PROSITE" id="PS51845"/>
    </source>
</evidence>
<keyword evidence="5" id="KW-0378">Hydrolase</keyword>
<feature type="binding site" evidence="12">
    <location>
        <position position="131"/>
    </location>
    <ligand>
        <name>Zn(2+)</name>
        <dbReference type="ChEBI" id="CHEBI:29105"/>
        <label>1</label>
    </ligand>
</feature>
<comment type="similarity">
    <text evidence="8">Belongs to the cyclic nucleotide phosphodiesterase family. PDE9 subfamily.</text>
</comment>
<evidence type="ECO:0000256" key="13">
    <source>
        <dbReference type="SAM" id="MobiDB-lite"/>
    </source>
</evidence>
<comment type="function">
    <text evidence="7">Specifically hydrolyzes the second messenger cGMP, which is a key regulator of many important physiological processes. Highly specific: compared to other members of the cyclic nucleotide phosphodiesterase family, has the highest affinity and selectivity for cGMP. Specifically regulates natriuretic-peptide-dependent cGMP signaling in heart, acting as a regulator of cardiac hypertrophy in myocytes and muscle. Does not regulate nitric oxide-dependent cGMP in heart. Additional experiments are required to confirm whether its ability to hydrolyze natriuretic-peptide-dependent cGMP is specific to heart or is a general feature of the protein. In brain, involved in cognitive function, such as learning and long-term memory.</text>
</comment>
<dbReference type="GO" id="GO:0007165">
    <property type="term" value="P:signal transduction"/>
    <property type="evidence" value="ECO:0007669"/>
    <property type="project" value="InterPro"/>
</dbReference>
<dbReference type="FunFam" id="1.10.1300.10:FF:000006">
    <property type="entry name" value="Phosphodiesterase 9A"/>
    <property type="match status" value="1"/>
</dbReference>
<dbReference type="PROSITE" id="PS00126">
    <property type="entry name" value="PDEASE_I_1"/>
    <property type="match status" value="1"/>
</dbReference>
<protein>
    <recommendedName>
        <fullName evidence="9">High affinity cGMP-specific 3',5'-cyclic phosphodiesterase 9A</fullName>
        <ecNumber evidence="2">3.1.4.35</ecNumber>
    </recommendedName>
</protein>
<evidence type="ECO:0000256" key="1">
    <source>
        <dbReference type="ARBA" id="ARBA00000583"/>
    </source>
</evidence>
<accession>A0A6I8SCC6</accession>
<dbReference type="Gene3D" id="1.10.1300.10">
    <property type="entry name" value="3'5'-cyclic nucleotide phosphodiesterase, catalytic domain"/>
    <property type="match status" value="1"/>
</dbReference>
<name>A0A6I8SCC6_XENTR</name>
<feature type="region of interest" description="Disordered" evidence="13">
    <location>
        <begin position="1"/>
        <end position="35"/>
    </location>
</feature>
<feature type="binding site" evidence="12">
    <location>
        <position position="132"/>
    </location>
    <ligand>
        <name>Zn(2+)</name>
        <dbReference type="ChEBI" id="CHEBI:29105"/>
        <label>1</label>
    </ligand>
</feature>
<dbReference type="GO" id="GO:0141162">
    <property type="term" value="P:negative regulation of cAMP/PKA signal transduction"/>
    <property type="evidence" value="ECO:0000318"/>
    <property type="project" value="GO_Central"/>
</dbReference>
<dbReference type="Pfam" id="PF00233">
    <property type="entry name" value="PDEase_I"/>
    <property type="match status" value="1"/>
</dbReference>
<dbReference type="RefSeq" id="XP_002944249.2">
    <property type="nucleotide sequence ID" value="XM_002944203.5"/>
</dbReference>
<dbReference type="InterPro" id="IPR023088">
    <property type="entry name" value="PDEase"/>
</dbReference>
<evidence type="ECO:0000313" key="15">
    <source>
        <dbReference type="Ensembl" id="ENSXETP00000094659"/>
    </source>
</evidence>
<evidence type="ECO:0000313" key="16">
    <source>
        <dbReference type="Proteomes" id="UP000008143"/>
    </source>
</evidence>
<dbReference type="GO" id="GO:0046069">
    <property type="term" value="P:cGMP catabolic process"/>
    <property type="evidence" value="ECO:0000318"/>
    <property type="project" value="GO_Central"/>
</dbReference>
<reference evidence="15" key="2">
    <citation type="submission" date="2020-05" db="UniProtKB">
        <authorList>
            <consortium name="Ensembl"/>
        </authorList>
    </citation>
    <scope>IDENTIFICATION</scope>
</reference>
<organism evidence="15">
    <name type="scientific">Xenopus tropicalis</name>
    <name type="common">Western clawed frog</name>
    <name type="synonym">Silurana tropicalis</name>
    <dbReference type="NCBI Taxonomy" id="8364"/>
    <lineage>
        <taxon>Eukaryota</taxon>
        <taxon>Metazoa</taxon>
        <taxon>Chordata</taxon>
        <taxon>Craniata</taxon>
        <taxon>Vertebrata</taxon>
        <taxon>Euteleostomi</taxon>
        <taxon>Amphibia</taxon>
        <taxon>Batrachia</taxon>
        <taxon>Anura</taxon>
        <taxon>Pipoidea</taxon>
        <taxon>Pipidae</taxon>
        <taxon>Xenopodinae</taxon>
        <taxon>Xenopus</taxon>
        <taxon>Silurana</taxon>
    </lineage>
</organism>
<dbReference type="InterPro" id="IPR002073">
    <property type="entry name" value="PDEase_catalytic_dom"/>
</dbReference>
<feature type="binding site" evidence="12">
    <location>
        <position position="132"/>
    </location>
    <ligand>
        <name>Zn(2+)</name>
        <dbReference type="ChEBI" id="CHEBI:29105"/>
        <label>2</label>
    </ligand>
</feature>
<evidence type="ECO:0000256" key="11">
    <source>
        <dbReference type="PIRSR" id="PIRSR623088-2"/>
    </source>
</evidence>
<evidence type="ECO:0000256" key="6">
    <source>
        <dbReference type="ARBA" id="ARBA00037913"/>
    </source>
</evidence>
<sequence length="344" mass="39544">MDSRTEQSSDPPSNVPAPKGNQHRTQIPEGTREALKRPTFNVLGMERPQMLSLLEHMFYQLDLVATFKMEPETLRCFLSSVQEHYQENPFHNFHHGFSVAQMLYCVISQCQLQERLLPSDTLAMMVAALCHDLDHPGLSNSYQVNAQTDLAKRYNYNSPLENHHWAVTLRILSQEKSNLLVNVAPEQLPHIQQEIMELILATDMVHHGKILQSLQHIETLSFSNREHVTALKKTLIKLCDISNEARPADQAEVWADSLMEEYFLQSDREKAEGLPVTPYMDRDRVRKADAQSSFITFLLLPLCEALCQHLPQLSDSLLQPLRAAKLRYQQQMDKEMGQAERQDM</sequence>
<dbReference type="CDD" id="cd00077">
    <property type="entry name" value="HDc"/>
    <property type="match status" value="1"/>
</dbReference>
<dbReference type="SMART" id="SM00471">
    <property type="entry name" value="HDc"/>
    <property type="match status" value="1"/>
</dbReference>
<dbReference type="Bgee" id="ENSXETG00000010016">
    <property type="expression patterns" value="Expressed in neurula embryo and 3 other cell types or tissues"/>
</dbReference>
<comment type="catalytic activity">
    <reaction evidence="1">
        <text>3',5'-cyclic GMP + H2O = GMP + H(+)</text>
        <dbReference type="Rhea" id="RHEA:16957"/>
        <dbReference type="ChEBI" id="CHEBI:15377"/>
        <dbReference type="ChEBI" id="CHEBI:15378"/>
        <dbReference type="ChEBI" id="CHEBI:57746"/>
        <dbReference type="ChEBI" id="CHEBI:58115"/>
        <dbReference type="EC" id="3.1.4.35"/>
    </reaction>
</comment>
<dbReference type="CTD" id="5152"/>
<evidence type="ECO:0000313" key="18">
    <source>
        <dbReference type="Xenbase" id="XB-GENE-5917012"/>
    </source>
</evidence>
<dbReference type="InterPro" id="IPR003607">
    <property type="entry name" value="HD/PDEase_dom"/>
</dbReference>
<dbReference type="AlphaFoldDB" id="A0A6I8SCC6"/>
<evidence type="ECO:0000256" key="12">
    <source>
        <dbReference type="PIRSR" id="PIRSR623088-3"/>
    </source>
</evidence>
<evidence type="ECO:0000256" key="5">
    <source>
        <dbReference type="ARBA" id="ARBA00022801"/>
    </source>
</evidence>